<reference evidence="1 2" key="1">
    <citation type="submission" date="2015-05" db="EMBL/GenBank/DDBJ databases">
        <title>Photobacterium galathea sp. nov.</title>
        <authorList>
            <person name="Machado H."/>
            <person name="Gram L."/>
        </authorList>
    </citation>
    <scope>NUCLEOTIDE SEQUENCE [LARGE SCALE GENOMIC DNA]</scope>
    <source>
        <strain evidence="1 2">CGMCC 1.12159</strain>
    </source>
</reference>
<organism evidence="1 2">
    <name type="scientific">Photobacterium aquae</name>
    <dbReference type="NCBI Taxonomy" id="1195763"/>
    <lineage>
        <taxon>Bacteria</taxon>
        <taxon>Pseudomonadati</taxon>
        <taxon>Pseudomonadota</taxon>
        <taxon>Gammaproteobacteria</taxon>
        <taxon>Vibrionales</taxon>
        <taxon>Vibrionaceae</taxon>
        <taxon>Photobacterium</taxon>
    </lineage>
</organism>
<dbReference type="Gene3D" id="1.10.150.240">
    <property type="entry name" value="Putative phosphatase, domain 2"/>
    <property type="match status" value="1"/>
</dbReference>
<evidence type="ECO:0000313" key="2">
    <source>
        <dbReference type="Proteomes" id="UP000036097"/>
    </source>
</evidence>
<keyword evidence="2" id="KW-1185">Reference proteome</keyword>
<dbReference type="CDD" id="cd02603">
    <property type="entry name" value="HAD_sEH-N_like"/>
    <property type="match status" value="1"/>
</dbReference>
<dbReference type="InterPro" id="IPR006439">
    <property type="entry name" value="HAD-SF_hydro_IA"/>
</dbReference>
<gene>
    <name evidence="1" type="ORF">ABT56_12515</name>
</gene>
<dbReference type="SUPFAM" id="SSF56784">
    <property type="entry name" value="HAD-like"/>
    <property type="match status" value="1"/>
</dbReference>
<dbReference type="SFLD" id="SFLDS00003">
    <property type="entry name" value="Haloacid_Dehalogenase"/>
    <property type="match status" value="1"/>
</dbReference>
<dbReference type="PRINTS" id="PR00413">
    <property type="entry name" value="HADHALOGNASE"/>
</dbReference>
<dbReference type="Pfam" id="PF00702">
    <property type="entry name" value="Hydrolase"/>
    <property type="match status" value="1"/>
</dbReference>
<dbReference type="AlphaFoldDB" id="A0A0J1H053"/>
<sequence>MDICKIKHVVFDVGNVIVRWSPIEIVRLTFGEQPQDEAEQLASCIFQSDIWLELNKGLLSAQQAKIRYEQELGLSARDCEQLFYYIMHTQLLIFGTVDLIKRLKSAGYRVYALTDNVVEIVEHLKSTYDFWPLFDGAVVSADLGLLKPQLEIYQSLLSCYQLDGDESVFIDDMARNVEGAKLAGMSAIQFENAAQCEQALRFLGLSFPAHSDES</sequence>
<dbReference type="STRING" id="1195763.ABT56_12515"/>
<dbReference type="InterPro" id="IPR023214">
    <property type="entry name" value="HAD_sf"/>
</dbReference>
<dbReference type="SFLD" id="SFLDG01129">
    <property type="entry name" value="C1.5:_HAD__Beta-PGM__Phosphata"/>
    <property type="match status" value="1"/>
</dbReference>
<dbReference type="EMBL" id="LDOT01000015">
    <property type="protein sequence ID" value="KLV05200.1"/>
    <property type="molecule type" value="Genomic_DNA"/>
</dbReference>
<dbReference type="RefSeq" id="WP_047879215.1">
    <property type="nucleotide sequence ID" value="NZ_LDOT01000015.1"/>
</dbReference>
<dbReference type="InterPro" id="IPR036412">
    <property type="entry name" value="HAD-like_sf"/>
</dbReference>
<dbReference type="PANTHER" id="PTHR43611">
    <property type="entry name" value="ALPHA-D-GLUCOSE 1-PHOSPHATE PHOSPHATASE"/>
    <property type="match status" value="1"/>
</dbReference>
<name>A0A0J1H053_9GAMM</name>
<dbReference type="Proteomes" id="UP000036097">
    <property type="component" value="Unassembled WGS sequence"/>
</dbReference>
<dbReference type="PATRIC" id="fig|1195763.3.peg.2643"/>
<dbReference type="Gene3D" id="3.40.50.1000">
    <property type="entry name" value="HAD superfamily/HAD-like"/>
    <property type="match status" value="1"/>
</dbReference>
<evidence type="ECO:0000313" key="1">
    <source>
        <dbReference type="EMBL" id="KLV05200.1"/>
    </source>
</evidence>
<keyword evidence="1" id="KW-0378">Hydrolase</keyword>
<dbReference type="OrthoDB" id="9797415at2"/>
<accession>A0A0J1H053</accession>
<protein>
    <submittedName>
        <fullName evidence="1">HAD family hydrolase</fullName>
    </submittedName>
</protein>
<dbReference type="GO" id="GO:0016787">
    <property type="term" value="F:hydrolase activity"/>
    <property type="evidence" value="ECO:0007669"/>
    <property type="project" value="UniProtKB-KW"/>
</dbReference>
<proteinExistence type="predicted"/>
<comment type="caution">
    <text evidence="1">The sequence shown here is derived from an EMBL/GenBank/DDBJ whole genome shotgun (WGS) entry which is preliminary data.</text>
</comment>
<dbReference type="PANTHER" id="PTHR43611:SF3">
    <property type="entry name" value="FLAVIN MONONUCLEOTIDE HYDROLASE 1, CHLOROPLATIC"/>
    <property type="match status" value="1"/>
</dbReference>
<dbReference type="InterPro" id="IPR023198">
    <property type="entry name" value="PGP-like_dom2"/>
</dbReference>
<dbReference type="NCBIfam" id="TIGR01509">
    <property type="entry name" value="HAD-SF-IA-v3"/>
    <property type="match status" value="1"/>
</dbReference>